<dbReference type="AlphaFoldDB" id="A0AAG5DX99"/>
<evidence type="ECO:0000313" key="4">
    <source>
        <dbReference type="Proteomes" id="UP000075880"/>
    </source>
</evidence>
<dbReference type="InterPro" id="IPR006629">
    <property type="entry name" value="LITAF"/>
</dbReference>
<feature type="region of interest" description="Disordered" evidence="1">
    <location>
        <begin position="57"/>
        <end position="78"/>
    </location>
</feature>
<evidence type="ECO:0000313" key="3">
    <source>
        <dbReference type="EnsemblMetazoa" id="ENSAATROPP015726"/>
    </source>
</evidence>
<dbReference type="SMART" id="SM00714">
    <property type="entry name" value="LITAF"/>
    <property type="match status" value="1"/>
</dbReference>
<accession>A0AAG5DX99</accession>
<proteinExistence type="predicted"/>
<reference evidence="3" key="1">
    <citation type="submission" date="2024-04" db="UniProtKB">
        <authorList>
            <consortium name="EnsemblMetazoa"/>
        </authorList>
    </citation>
    <scope>IDENTIFICATION</scope>
    <source>
        <strain evidence="3">EBRO</strain>
    </source>
</reference>
<dbReference type="EnsemblMetazoa" id="ENSAATROPT017777">
    <property type="protein sequence ID" value="ENSAATROPP015726"/>
    <property type="gene ID" value="ENSAATROPG014519"/>
</dbReference>
<dbReference type="PROSITE" id="PS51837">
    <property type="entry name" value="LITAF"/>
    <property type="match status" value="1"/>
</dbReference>
<name>A0AAG5DX99_ANOAO</name>
<sequence>MSQIATCVFCQEKLPFCSSNTGVLVHHLRDKHLQEVSGDNFVLKIPTSNAMTQKNVVGTGRKKPISTATSNTSDNSNRRIAGLEGQITPAKLPLQRRRKIIYKTTVAEWRPAGFRVHCHACNGRFFPTVRMATARVTHSSFVAACVLACWPFCFLPCLFNRPTKHHLHCANCNAYLGLYDAQRDCLNEQSRPQTNTAPV</sequence>
<dbReference type="Proteomes" id="UP000075880">
    <property type="component" value="Unassembled WGS sequence"/>
</dbReference>
<organism evidence="3 4">
    <name type="scientific">Anopheles atroparvus</name>
    <name type="common">European mosquito</name>
    <dbReference type="NCBI Taxonomy" id="41427"/>
    <lineage>
        <taxon>Eukaryota</taxon>
        <taxon>Metazoa</taxon>
        <taxon>Ecdysozoa</taxon>
        <taxon>Arthropoda</taxon>
        <taxon>Hexapoda</taxon>
        <taxon>Insecta</taxon>
        <taxon>Pterygota</taxon>
        <taxon>Neoptera</taxon>
        <taxon>Endopterygota</taxon>
        <taxon>Diptera</taxon>
        <taxon>Nematocera</taxon>
        <taxon>Culicoidea</taxon>
        <taxon>Culicidae</taxon>
        <taxon>Anophelinae</taxon>
        <taxon>Anopheles</taxon>
    </lineage>
</organism>
<protein>
    <recommendedName>
        <fullName evidence="2">LITAF domain-containing protein</fullName>
    </recommendedName>
</protein>
<evidence type="ECO:0000256" key="1">
    <source>
        <dbReference type="SAM" id="MobiDB-lite"/>
    </source>
</evidence>
<feature type="domain" description="LITAF" evidence="2">
    <location>
        <begin position="98"/>
        <end position="181"/>
    </location>
</feature>
<keyword evidence="4" id="KW-1185">Reference proteome</keyword>
<feature type="compositionally biased region" description="Low complexity" evidence="1">
    <location>
        <begin position="66"/>
        <end position="75"/>
    </location>
</feature>
<dbReference type="Pfam" id="PF10601">
    <property type="entry name" value="zf-LITAF-like"/>
    <property type="match status" value="1"/>
</dbReference>
<evidence type="ECO:0000259" key="2">
    <source>
        <dbReference type="PROSITE" id="PS51837"/>
    </source>
</evidence>